<feature type="compositionally biased region" description="Basic and acidic residues" evidence="1">
    <location>
        <begin position="1"/>
        <end position="11"/>
    </location>
</feature>
<sequence>MQSAAEHEQERQSSLPSSVPSPVSCCSVCPQNLSASSAMPPDCKSLQYWSSGVVHQSSL</sequence>
<feature type="compositionally biased region" description="Low complexity" evidence="1">
    <location>
        <begin position="13"/>
        <end position="24"/>
    </location>
</feature>
<evidence type="ECO:0000313" key="2">
    <source>
        <dbReference type="EMBL" id="KAL2336958.1"/>
    </source>
</evidence>
<feature type="region of interest" description="Disordered" evidence="1">
    <location>
        <begin position="1"/>
        <end position="24"/>
    </location>
</feature>
<name>A0ABD1MMC0_9FABA</name>
<evidence type="ECO:0000256" key="1">
    <source>
        <dbReference type="SAM" id="MobiDB-lite"/>
    </source>
</evidence>
<proteinExistence type="predicted"/>
<comment type="caution">
    <text evidence="2">The sequence shown here is derived from an EMBL/GenBank/DDBJ whole genome shotgun (WGS) entry which is preliminary data.</text>
</comment>
<accession>A0ABD1MMC0</accession>
<dbReference type="EMBL" id="JBGMDY010000004">
    <property type="protein sequence ID" value="KAL2336958.1"/>
    <property type="molecule type" value="Genomic_DNA"/>
</dbReference>
<evidence type="ECO:0000313" key="3">
    <source>
        <dbReference type="Proteomes" id="UP001603857"/>
    </source>
</evidence>
<dbReference type="Proteomes" id="UP001603857">
    <property type="component" value="Unassembled WGS sequence"/>
</dbReference>
<reference evidence="2 3" key="1">
    <citation type="submission" date="2024-08" db="EMBL/GenBank/DDBJ databases">
        <title>Insights into the chromosomal genome structure of Flemingia macrophylla.</title>
        <authorList>
            <person name="Ding Y."/>
            <person name="Zhao Y."/>
            <person name="Bi W."/>
            <person name="Wu M."/>
            <person name="Zhao G."/>
            <person name="Gong Y."/>
            <person name="Li W."/>
            <person name="Zhang P."/>
        </authorList>
    </citation>
    <scope>NUCLEOTIDE SEQUENCE [LARGE SCALE GENOMIC DNA]</scope>
    <source>
        <strain evidence="2">DYQJB</strain>
        <tissue evidence="2">Leaf</tissue>
    </source>
</reference>
<dbReference type="AlphaFoldDB" id="A0ABD1MMC0"/>
<organism evidence="2 3">
    <name type="scientific">Flemingia macrophylla</name>
    <dbReference type="NCBI Taxonomy" id="520843"/>
    <lineage>
        <taxon>Eukaryota</taxon>
        <taxon>Viridiplantae</taxon>
        <taxon>Streptophyta</taxon>
        <taxon>Embryophyta</taxon>
        <taxon>Tracheophyta</taxon>
        <taxon>Spermatophyta</taxon>
        <taxon>Magnoliopsida</taxon>
        <taxon>eudicotyledons</taxon>
        <taxon>Gunneridae</taxon>
        <taxon>Pentapetalae</taxon>
        <taxon>rosids</taxon>
        <taxon>fabids</taxon>
        <taxon>Fabales</taxon>
        <taxon>Fabaceae</taxon>
        <taxon>Papilionoideae</taxon>
        <taxon>50 kb inversion clade</taxon>
        <taxon>NPAAA clade</taxon>
        <taxon>indigoferoid/millettioid clade</taxon>
        <taxon>Phaseoleae</taxon>
        <taxon>Flemingia</taxon>
    </lineage>
</organism>
<gene>
    <name evidence="2" type="ORF">Fmac_011404</name>
</gene>
<protein>
    <submittedName>
        <fullName evidence="2">Uncharacterized protein</fullName>
    </submittedName>
</protein>
<keyword evidence="3" id="KW-1185">Reference proteome</keyword>